<dbReference type="Proteomes" id="UP000295129">
    <property type="component" value="Unassembled WGS sequence"/>
</dbReference>
<comment type="subcellular location">
    <subcellularLocation>
        <location evidence="1">Cell envelope</location>
    </subcellularLocation>
</comment>
<organism evidence="8 9">
    <name type="scientific">Azoarcus indigens</name>
    <dbReference type="NCBI Taxonomy" id="29545"/>
    <lineage>
        <taxon>Bacteria</taxon>
        <taxon>Pseudomonadati</taxon>
        <taxon>Pseudomonadota</taxon>
        <taxon>Betaproteobacteria</taxon>
        <taxon>Rhodocyclales</taxon>
        <taxon>Zoogloeaceae</taxon>
        <taxon>Azoarcus</taxon>
    </lineage>
</organism>
<dbReference type="GO" id="GO:0030313">
    <property type="term" value="C:cell envelope"/>
    <property type="evidence" value="ECO:0007669"/>
    <property type="project" value="UniProtKB-SubCell"/>
</dbReference>
<feature type="transmembrane region" description="Helical" evidence="5">
    <location>
        <begin position="106"/>
        <end position="126"/>
    </location>
</feature>
<keyword evidence="5" id="KW-0472">Membrane</keyword>
<evidence type="ECO:0000256" key="2">
    <source>
        <dbReference type="ARBA" id="ARBA00022737"/>
    </source>
</evidence>
<name>A0A4R6DRG3_9RHOO</name>
<comment type="caution">
    <text evidence="8">The sequence shown here is derived from an EMBL/GenBank/DDBJ whole genome shotgun (WGS) entry which is preliminary data.</text>
</comment>
<sequence>MSAELSTLLPFIVGAAVLVGVALLLLLPPLFRGSRKQAAVPADADAGQAETALVVLREQLAELEAEHAAGRMDETTYRRSRDELERRALDEGEAGAATLVAAPSRYWAVVVAIGVPVMAAAVYLILGNPAGLDPRQIAGEQQFDPQQIAGMVNTLAERMEREPDNVEGWSMLARSYVVLEDYAKAAAAYAHVAERVKDDPDLLADWADVVAARDRSVAGEAEQIAKRALELDPGHPKSRLLAGTAAYQRGDYAGASAHWERILATVPAGDPVVASLLEGINDARAKGGLPPLSAPAAPAAPAPAVPAAAAGQGGELSLSGRLALAPALAGKVKADDVVFVFVRGEAGGAPLAALRFTAGELPRDFSFSGVPRMAGDSPVPAKVTLAARVAKSGNPSGGPGDLEGRMAGLAPDTTGVALVIDQVRE</sequence>
<dbReference type="SUPFAM" id="SSF48452">
    <property type="entry name" value="TPR-like"/>
    <property type="match status" value="1"/>
</dbReference>
<accession>A0A4R6DRG3</accession>
<proteinExistence type="predicted"/>
<evidence type="ECO:0000256" key="1">
    <source>
        <dbReference type="ARBA" id="ARBA00004196"/>
    </source>
</evidence>
<reference evidence="8 9" key="1">
    <citation type="submission" date="2019-03" db="EMBL/GenBank/DDBJ databases">
        <title>Genomic Encyclopedia of Type Strains, Phase IV (KMG-IV): sequencing the most valuable type-strain genomes for metagenomic binning, comparative biology and taxonomic classification.</title>
        <authorList>
            <person name="Goeker M."/>
        </authorList>
    </citation>
    <scope>NUCLEOTIDE SEQUENCE [LARGE SCALE GENOMIC DNA]</scope>
    <source>
        <strain evidence="8 9">DSM 12121</strain>
    </source>
</reference>
<dbReference type="InterPro" id="IPR017560">
    <property type="entry name" value="Cyt_c_biogenesis_CcmI"/>
</dbReference>
<evidence type="ECO:0000259" key="7">
    <source>
        <dbReference type="Pfam" id="PF23914"/>
    </source>
</evidence>
<dbReference type="AlphaFoldDB" id="A0A4R6DRG3"/>
<evidence type="ECO:0000259" key="6">
    <source>
        <dbReference type="Pfam" id="PF23892"/>
    </source>
</evidence>
<dbReference type="PANTHER" id="PTHR47870:SF4">
    <property type="entry name" value="CYTOCHROME C-TYPE BIOGENESIS PROTEIN CYCH"/>
    <property type="match status" value="1"/>
</dbReference>
<dbReference type="Gene3D" id="1.25.40.10">
    <property type="entry name" value="Tetratricopeptide repeat domain"/>
    <property type="match status" value="1"/>
</dbReference>
<dbReference type="Pfam" id="PF23914">
    <property type="entry name" value="TPR_CcmH_CycH"/>
    <property type="match status" value="1"/>
</dbReference>
<evidence type="ECO:0000313" key="9">
    <source>
        <dbReference type="Proteomes" id="UP000295129"/>
    </source>
</evidence>
<keyword evidence="4" id="KW-0802">TPR repeat</keyword>
<evidence type="ECO:0000256" key="3">
    <source>
        <dbReference type="ARBA" id="ARBA00022748"/>
    </source>
</evidence>
<dbReference type="InterPro" id="IPR056412">
    <property type="entry name" value="Ig_CycH"/>
</dbReference>
<dbReference type="NCBIfam" id="TIGR03142">
    <property type="entry name" value="cytochro_ccmI"/>
    <property type="match status" value="1"/>
</dbReference>
<keyword evidence="9" id="KW-1185">Reference proteome</keyword>
<keyword evidence="5" id="KW-0812">Transmembrane</keyword>
<feature type="transmembrane region" description="Helical" evidence="5">
    <location>
        <begin position="6"/>
        <end position="27"/>
    </location>
</feature>
<dbReference type="InterPro" id="IPR056413">
    <property type="entry name" value="TPR_CcmH_CycH"/>
</dbReference>
<feature type="domain" description="Cytochrome c-type biogenesis protein H TPR" evidence="7">
    <location>
        <begin position="140"/>
        <end position="271"/>
    </location>
</feature>
<protein>
    <submittedName>
        <fullName evidence="8">Cytochrome c-type biogenesis protein CcmH</fullName>
    </submittedName>
</protein>
<keyword evidence="2" id="KW-0677">Repeat</keyword>
<evidence type="ECO:0000256" key="5">
    <source>
        <dbReference type="SAM" id="Phobius"/>
    </source>
</evidence>
<feature type="domain" description="Cytochrome c-type biogenesis protein H Ig-like" evidence="6">
    <location>
        <begin position="320"/>
        <end position="421"/>
    </location>
</feature>
<evidence type="ECO:0000256" key="4">
    <source>
        <dbReference type="ARBA" id="ARBA00022803"/>
    </source>
</evidence>
<dbReference type="PANTHER" id="PTHR47870">
    <property type="entry name" value="CYTOCHROME C-TYPE BIOGENESIS PROTEIN CCMH"/>
    <property type="match status" value="1"/>
</dbReference>
<gene>
    <name evidence="8" type="ORF">C7389_12236</name>
</gene>
<dbReference type="GO" id="GO:0005886">
    <property type="term" value="C:plasma membrane"/>
    <property type="evidence" value="ECO:0007669"/>
    <property type="project" value="TreeGrafter"/>
</dbReference>
<dbReference type="GO" id="GO:0017004">
    <property type="term" value="P:cytochrome complex assembly"/>
    <property type="evidence" value="ECO:0007669"/>
    <property type="project" value="UniProtKB-KW"/>
</dbReference>
<dbReference type="InterPro" id="IPR051263">
    <property type="entry name" value="C-type_cytochrome_biogenesis"/>
</dbReference>
<keyword evidence="3" id="KW-0201">Cytochrome c-type biogenesis</keyword>
<dbReference type="Pfam" id="PF23892">
    <property type="entry name" value="Ig_CycH"/>
    <property type="match status" value="1"/>
</dbReference>
<dbReference type="EMBL" id="SNVV01000022">
    <property type="protein sequence ID" value="TDN47079.1"/>
    <property type="molecule type" value="Genomic_DNA"/>
</dbReference>
<dbReference type="InterPro" id="IPR011990">
    <property type="entry name" value="TPR-like_helical_dom_sf"/>
</dbReference>
<keyword evidence="5" id="KW-1133">Transmembrane helix</keyword>
<evidence type="ECO:0000313" key="8">
    <source>
        <dbReference type="EMBL" id="TDN47079.1"/>
    </source>
</evidence>